<name>A0A1H9QC75_9HYPH</name>
<organism evidence="1 2">
    <name type="scientific">Faunimonas pinastri</name>
    <dbReference type="NCBI Taxonomy" id="1855383"/>
    <lineage>
        <taxon>Bacteria</taxon>
        <taxon>Pseudomonadati</taxon>
        <taxon>Pseudomonadota</taxon>
        <taxon>Alphaproteobacteria</taxon>
        <taxon>Hyphomicrobiales</taxon>
        <taxon>Afifellaceae</taxon>
        <taxon>Faunimonas</taxon>
    </lineage>
</organism>
<dbReference type="AlphaFoldDB" id="A0A1H9QC75"/>
<protein>
    <submittedName>
        <fullName evidence="1">Uncharacterized protein</fullName>
    </submittedName>
</protein>
<evidence type="ECO:0000313" key="2">
    <source>
        <dbReference type="Proteomes" id="UP000199647"/>
    </source>
</evidence>
<reference evidence="1 2" key="1">
    <citation type="submission" date="2016-10" db="EMBL/GenBank/DDBJ databases">
        <authorList>
            <person name="de Groot N.N."/>
        </authorList>
    </citation>
    <scope>NUCLEOTIDE SEQUENCE [LARGE SCALE GENOMIC DNA]</scope>
    <source>
        <strain evidence="1 2">A52C2</strain>
    </source>
</reference>
<proteinExistence type="predicted"/>
<keyword evidence="2" id="KW-1185">Reference proteome</keyword>
<evidence type="ECO:0000313" key="1">
    <source>
        <dbReference type="EMBL" id="SER58002.1"/>
    </source>
</evidence>
<feature type="non-terminal residue" evidence="1">
    <location>
        <position position="1"/>
    </location>
</feature>
<sequence>AEKRNAENVTFTESAAVAGWYLENWNDRKALSRPFEPPAQE</sequence>
<dbReference type="EMBL" id="FOFG01000027">
    <property type="protein sequence ID" value="SER58002.1"/>
    <property type="molecule type" value="Genomic_DNA"/>
</dbReference>
<accession>A0A1H9QC75</accession>
<gene>
    <name evidence="1" type="ORF">SAMN05216548_1271</name>
</gene>
<dbReference type="Proteomes" id="UP000199647">
    <property type="component" value="Unassembled WGS sequence"/>
</dbReference>